<evidence type="ECO:0000256" key="2">
    <source>
        <dbReference type="ARBA" id="ARBA00022448"/>
    </source>
</evidence>
<evidence type="ECO:0000256" key="3">
    <source>
        <dbReference type="ARBA" id="ARBA00022982"/>
    </source>
</evidence>
<evidence type="ECO:0000256" key="5">
    <source>
        <dbReference type="ARBA" id="ARBA00023284"/>
    </source>
</evidence>
<dbReference type="SUPFAM" id="SSF52833">
    <property type="entry name" value="Thioredoxin-like"/>
    <property type="match status" value="1"/>
</dbReference>
<feature type="domain" description="Thioredoxin" evidence="7">
    <location>
        <begin position="1"/>
        <end position="99"/>
    </location>
</feature>
<dbReference type="PIRSF" id="PIRSF000077">
    <property type="entry name" value="Thioredoxin"/>
    <property type="match status" value="1"/>
</dbReference>
<reference evidence="8" key="1">
    <citation type="submission" date="2022-07" db="EMBL/GenBank/DDBJ databases">
        <title>Isolation, identification, and degradation of a PFOSA degrading strain from sewage treatment plant.</title>
        <authorList>
            <person name="Zhang L."/>
            <person name="Huo Y."/>
        </authorList>
    </citation>
    <scope>NUCLEOTIDE SEQUENCE</scope>
    <source>
        <strain evidence="8">C1</strain>
    </source>
</reference>
<keyword evidence="2" id="KW-0813">Transport</keyword>
<keyword evidence="3" id="KW-0249">Electron transport</keyword>
<keyword evidence="4" id="KW-1015">Disulfide bond</keyword>
<dbReference type="CDD" id="cd02947">
    <property type="entry name" value="TRX_family"/>
    <property type="match status" value="1"/>
</dbReference>
<dbReference type="RefSeq" id="WP_256552092.1">
    <property type="nucleotide sequence ID" value="NZ_CP101751.1"/>
</dbReference>
<evidence type="ECO:0000256" key="4">
    <source>
        <dbReference type="ARBA" id="ARBA00023157"/>
    </source>
</evidence>
<evidence type="ECO:0000313" key="9">
    <source>
        <dbReference type="Proteomes" id="UP001059844"/>
    </source>
</evidence>
<dbReference type="EMBL" id="CP101751">
    <property type="protein sequence ID" value="UUC46428.1"/>
    <property type="molecule type" value="Genomic_DNA"/>
</dbReference>
<dbReference type="InterPro" id="IPR036249">
    <property type="entry name" value="Thioredoxin-like_sf"/>
</dbReference>
<accession>A0ABY5IXI7</accession>
<gene>
    <name evidence="8" type="primary">trxA</name>
    <name evidence="8" type="ORF">NOX80_04300</name>
</gene>
<dbReference type="PANTHER" id="PTHR45663">
    <property type="entry name" value="GEO12009P1"/>
    <property type="match status" value="1"/>
</dbReference>
<dbReference type="PROSITE" id="PS51352">
    <property type="entry name" value="THIOREDOXIN_2"/>
    <property type="match status" value="1"/>
</dbReference>
<keyword evidence="9" id="KW-1185">Reference proteome</keyword>
<evidence type="ECO:0000256" key="6">
    <source>
        <dbReference type="NCBIfam" id="TIGR01068"/>
    </source>
</evidence>
<evidence type="ECO:0000256" key="1">
    <source>
        <dbReference type="ARBA" id="ARBA00008987"/>
    </source>
</evidence>
<sequence length="99" mass="11210">MSTFSEIINRKEPVLVDFFATWCQPCTAMAPVLKDTKETLNDSVHIIKIDVDKNQSLAATYQIRSVPTLLLFKDGKPIWRHSGLISKQELITIISAHKN</sequence>
<protein>
    <recommendedName>
        <fullName evidence="6">Thioredoxin</fullName>
    </recommendedName>
</protein>
<dbReference type="NCBIfam" id="TIGR01068">
    <property type="entry name" value="thioredoxin"/>
    <property type="match status" value="1"/>
</dbReference>
<proteinExistence type="inferred from homology"/>
<organism evidence="8 9">
    <name type="scientific">Flavobacterium cerinum</name>
    <dbReference type="NCBI Taxonomy" id="2502784"/>
    <lineage>
        <taxon>Bacteria</taxon>
        <taxon>Pseudomonadati</taxon>
        <taxon>Bacteroidota</taxon>
        <taxon>Flavobacteriia</taxon>
        <taxon>Flavobacteriales</taxon>
        <taxon>Flavobacteriaceae</taxon>
        <taxon>Flavobacterium</taxon>
    </lineage>
</organism>
<keyword evidence="5" id="KW-0676">Redox-active center</keyword>
<dbReference type="PANTHER" id="PTHR45663:SF11">
    <property type="entry name" value="GEO12009P1"/>
    <property type="match status" value="1"/>
</dbReference>
<dbReference type="InterPro" id="IPR005746">
    <property type="entry name" value="Thioredoxin"/>
</dbReference>
<comment type="similarity">
    <text evidence="1">Belongs to the thioredoxin family.</text>
</comment>
<dbReference type="PRINTS" id="PR00421">
    <property type="entry name" value="THIOREDOXIN"/>
</dbReference>
<dbReference type="InterPro" id="IPR013766">
    <property type="entry name" value="Thioredoxin_domain"/>
</dbReference>
<evidence type="ECO:0000313" key="8">
    <source>
        <dbReference type="EMBL" id="UUC46428.1"/>
    </source>
</evidence>
<evidence type="ECO:0000259" key="7">
    <source>
        <dbReference type="PROSITE" id="PS51352"/>
    </source>
</evidence>
<dbReference type="Gene3D" id="3.40.30.10">
    <property type="entry name" value="Glutaredoxin"/>
    <property type="match status" value="1"/>
</dbReference>
<dbReference type="Proteomes" id="UP001059844">
    <property type="component" value="Chromosome"/>
</dbReference>
<dbReference type="Pfam" id="PF00085">
    <property type="entry name" value="Thioredoxin"/>
    <property type="match status" value="1"/>
</dbReference>
<name>A0ABY5IXI7_9FLAO</name>